<evidence type="ECO:0000313" key="5">
    <source>
        <dbReference type="Proteomes" id="UP001138757"/>
    </source>
</evidence>
<name>A0A9X1IRW0_9SPHN</name>
<dbReference type="InterPro" id="IPR003329">
    <property type="entry name" value="Cytidylyl_trans"/>
</dbReference>
<dbReference type="PANTHER" id="PTHR42866">
    <property type="entry name" value="3-DEOXY-MANNO-OCTULOSONATE CYTIDYLYLTRANSFERASE"/>
    <property type="match status" value="1"/>
</dbReference>
<dbReference type="CDD" id="cd02517">
    <property type="entry name" value="CMP-KDO-Synthetase"/>
    <property type="match status" value="1"/>
</dbReference>
<dbReference type="Gene3D" id="3.90.550.10">
    <property type="entry name" value="Spore Coat Polysaccharide Biosynthesis Protein SpsA, Chain A"/>
    <property type="match status" value="1"/>
</dbReference>
<comment type="caution">
    <text evidence="4">The sequence shown here is derived from an EMBL/GenBank/DDBJ whole genome shotgun (WGS) entry which is preliminary data.</text>
</comment>
<dbReference type="GO" id="GO:0005829">
    <property type="term" value="C:cytosol"/>
    <property type="evidence" value="ECO:0007669"/>
    <property type="project" value="TreeGrafter"/>
</dbReference>
<dbReference type="AlphaFoldDB" id="A0A9X1IRW0"/>
<dbReference type="PANTHER" id="PTHR42866:SF2">
    <property type="entry name" value="3-DEOXY-MANNO-OCTULOSONATE CYTIDYLYLTRANSFERASE, MITOCHONDRIAL"/>
    <property type="match status" value="1"/>
</dbReference>
<keyword evidence="3" id="KW-0448">Lipopolysaccharide biosynthesis</keyword>
<dbReference type="InterPro" id="IPR004528">
    <property type="entry name" value="KdsB"/>
</dbReference>
<accession>A0A9X1IRW0</accession>
<dbReference type="NCBIfam" id="NF003950">
    <property type="entry name" value="PRK05450.1-3"/>
    <property type="match status" value="1"/>
</dbReference>
<dbReference type="EMBL" id="JAHGAW010000007">
    <property type="protein sequence ID" value="MBT2187530.1"/>
    <property type="molecule type" value="Genomic_DNA"/>
</dbReference>
<keyword evidence="1" id="KW-0808">Transferase</keyword>
<dbReference type="NCBIfam" id="NF003952">
    <property type="entry name" value="PRK05450.1-5"/>
    <property type="match status" value="1"/>
</dbReference>
<dbReference type="InterPro" id="IPR029044">
    <property type="entry name" value="Nucleotide-diphossugar_trans"/>
</dbReference>
<gene>
    <name evidence="4" type="ORF">KK488_11315</name>
</gene>
<protein>
    <submittedName>
        <fullName evidence="4">3-deoxy-manno-octulosonate cytidylyltransferase</fullName>
    </submittedName>
</protein>
<reference evidence="4" key="1">
    <citation type="submission" date="2021-05" db="EMBL/GenBank/DDBJ databases">
        <title>Genome of Sphingobium sp. strain.</title>
        <authorList>
            <person name="Fan R."/>
        </authorList>
    </citation>
    <scope>NUCLEOTIDE SEQUENCE</scope>
    <source>
        <strain evidence="4">H33</strain>
    </source>
</reference>
<evidence type="ECO:0000313" key="4">
    <source>
        <dbReference type="EMBL" id="MBT2187530.1"/>
    </source>
</evidence>
<evidence type="ECO:0000256" key="3">
    <source>
        <dbReference type="ARBA" id="ARBA00022985"/>
    </source>
</evidence>
<sequence>MTDSPAPGDTGTVIIIPARYASSRFPGKPLMAIAGPDGATKPLIQWSYEAASAVIGTQGVFVATDDGRIADAVDGFGGAWLMTPESCANGTERIAACLDRLPQADLLVNFQGDALLTPPAFVAALIDHMHANPHAQVGTIAVRCSAETFRHLAEDAAQGRVGGTTVVLDGAGNALYFSKRILPYLPEGRMPDADMPVLLHLGLYAYRRAALERYVAAGATMLETVEGLEQLRFLVAGVPVSVLVLEEQGYPIVEVNNPSDISLVEGILRQRDTG</sequence>
<dbReference type="Pfam" id="PF02348">
    <property type="entry name" value="CTP_transf_3"/>
    <property type="match status" value="1"/>
</dbReference>
<proteinExistence type="predicted"/>
<dbReference type="RefSeq" id="WP_214623593.1">
    <property type="nucleotide sequence ID" value="NZ_JAHGAW010000007.1"/>
</dbReference>
<dbReference type="Proteomes" id="UP001138757">
    <property type="component" value="Unassembled WGS sequence"/>
</dbReference>
<dbReference type="SUPFAM" id="SSF53448">
    <property type="entry name" value="Nucleotide-diphospho-sugar transferases"/>
    <property type="match status" value="1"/>
</dbReference>
<evidence type="ECO:0000256" key="2">
    <source>
        <dbReference type="ARBA" id="ARBA00022695"/>
    </source>
</evidence>
<organism evidence="4 5">
    <name type="scientific">Sphingobium nicotianae</name>
    <dbReference type="NCBI Taxonomy" id="2782607"/>
    <lineage>
        <taxon>Bacteria</taxon>
        <taxon>Pseudomonadati</taxon>
        <taxon>Pseudomonadota</taxon>
        <taxon>Alphaproteobacteria</taxon>
        <taxon>Sphingomonadales</taxon>
        <taxon>Sphingomonadaceae</taxon>
        <taxon>Sphingobium</taxon>
    </lineage>
</organism>
<keyword evidence="5" id="KW-1185">Reference proteome</keyword>
<dbReference type="GO" id="GO:0009103">
    <property type="term" value="P:lipopolysaccharide biosynthetic process"/>
    <property type="evidence" value="ECO:0007669"/>
    <property type="project" value="UniProtKB-KW"/>
</dbReference>
<dbReference type="GO" id="GO:0008690">
    <property type="term" value="F:3-deoxy-manno-octulosonate cytidylyltransferase activity"/>
    <property type="evidence" value="ECO:0007669"/>
    <property type="project" value="InterPro"/>
</dbReference>
<evidence type="ECO:0000256" key="1">
    <source>
        <dbReference type="ARBA" id="ARBA00022679"/>
    </source>
</evidence>
<keyword evidence="2 4" id="KW-0548">Nucleotidyltransferase</keyword>